<protein>
    <submittedName>
        <fullName evidence="1">Glycosyltransferase involved in cell wall biosynthesis</fullName>
    </submittedName>
</protein>
<proteinExistence type="predicted"/>
<dbReference type="Gene3D" id="3.40.50.2000">
    <property type="entry name" value="Glycogen Phosphorylase B"/>
    <property type="match status" value="2"/>
</dbReference>
<dbReference type="EMBL" id="SLXD01000006">
    <property type="protein sequence ID" value="TCP02534.1"/>
    <property type="molecule type" value="Genomic_DNA"/>
</dbReference>
<organism evidence="1 2">
    <name type="scientific">Rubrivivax gelatinosus</name>
    <name type="common">Rhodocyclus gelatinosus</name>
    <name type="synonym">Rhodopseudomonas gelatinosa</name>
    <dbReference type="NCBI Taxonomy" id="28068"/>
    <lineage>
        <taxon>Bacteria</taxon>
        <taxon>Pseudomonadati</taxon>
        <taxon>Pseudomonadota</taxon>
        <taxon>Betaproteobacteria</taxon>
        <taxon>Burkholderiales</taxon>
        <taxon>Sphaerotilaceae</taxon>
        <taxon>Rubrivivax</taxon>
    </lineage>
</organism>
<name>A0A4R2MDI4_RUBGE</name>
<dbReference type="PANTHER" id="PTHR12526:SF635">
    <property type="entry name" value="GLYCOSYL TRANSFERASE GROUP 1"/>
    <property type="match status" value="1"/>
</dbReference>
<accession>A0A4R2MDI4</accession>
<dbReference type="OrthoDB" id="433681at2"/>
<dbReference type="AlphaFoldDB" id="A0A4R2MDI4"/>
<dbReference type="GeneID" id="99683498"/>
<keyword evidence="1" id="KW-0808">Transferase</keyword>
<dbReference type="RefSeq" id="WP_132647076.1">
    <property type="nucleotide sequence ID" value="NZ_CP181386.1"/>
</dbReference>
<dbReference type="PANTHER" id="PTHR12526">
    <property type="entry name" value="GLYCOSYLTRANSFERASE"/>
    <property type="match status" value="1"/>
</dbReference>
<comment type="caution">
    <text evidence="1">The sequence shown here is derived from an EMBL/GenBank/DDBJ whole genome shotgun (WGS) entry which is preliminary data.</text>
</comment>
<reference evidence="1 2" key="1">
    <citation type="submission" date="2019-03" db="EMBL/GenBank/DDBJ databases">
        <title>Genomic Encyclopedia of Type Strains, Phase IV (KMG-IV): sequencing the most valuable type-strain genomes for metagenomic binning, comparative biology and taxonomic classification.</title>
        <authorList>
            <person name="Goeker M."/>
        </authorList>
    </citation>
    <scope>NUCLEOTIDE SEQUENCE [LARGE SCALE GENOMIC DNA]</scope>
    <source>
        <strain evidence="1 2">DSM 1709</strain>
    </source>
</reference>
<sequence length="661" mass="71185">MKILHCNTSLGGGAGIAARRQVEALRTIGHDARLLYLVNDWKRQDIGVEHDGWQIRLRVPGSPASFNSALASAYAHGNRSELSDTWMSLWATELPFDEAFVDIAAEFDVVHLHWIAHLVSSASLAQLAERGVRLVFTGHDMNPFTGFCHYTAGCERHRLGCQGCAQLQRDPLELAAASFRTKLQAVSGLAASWVFPSRWLADEFDRSTIGAACGKAHVIRNCLDIHQWRPAAPPERGELRTAHGFGDDDLVLVAGAHNNKERRKGFDLMVQALAAADRQLPALTGGRRVVIVTFGHEEPAVSSTSPWLEHVYLGPQDETGLMALFRAADLLLFPSREENFANTILEALLCGCPVAAFGIGGVPEAVEDGVNGVLVPEVDGPGFATAVTALLQPGRLSELRASTLGWAERHARRFAPETIADELETLYRLPVQPASEPVAPSPAGHWASLCGDAGAVATRSAFLLQQLRSLVRQPARQALYSGFYAPEVHAQWGRVQWLAREAAVHFRAPAGSRCTLVMQVPVAGFPMSLLERAADSLQARLDGRPADVQAVHPGPDGQHAYLVVGATAADDGAAIHTLELQFASLGVSPERDPRMLSLLVSHAGVQSTTAGHGQDEERWDIARCATSLLASGPSCSTAPLADERPAGPPDQARTWIDLLQA</sequence>
<evidence type="ECO:0000313" key="1">
    <source>
        <dbReference type="EMBL" id="TCP02534.1"/>
    </source>
</evidence>
<evidence type="ECO:0000313" key="2">
    <source>
        <dbReference type="Proteomes" id="UP000295106"/>
    </source>
</evidence>
<dbReference type="Proteomes" id="UP000295106">
    <property type="component" value="Unassembled WGS sequence"/>
</dbReference>
<dbReference type="SUPFAM" id="SSF53756">
    <property type="entry name" value="UDP-Glycosyltransferase/glycogen phosphorylase"/>
    <property type="match status" value="1"/>
</dbReference>
<dbReference type="GO" id="GO:0016757">
    <property type="term" value="F:glycosyltransferase activity"/>
    <property type="evidence" value="ECO:0007669"/>
    <property type="project" value="TreeGrafter"/>
</dbReference>
<dbReference type="Pfam" id="PF13692">
    <property type="entry name" value="Glyco_trans_1_4"/>
    <property type="match status" value="1"/>
</dbReference>
<gene>
    <name evidence="1" type="ORF">EV684_10696</name>
</gene>